<evidence type="ECO:0000313" key="1">
    <source>
        <dbReference type="EMBL" id="OMP10546.1"/>
    </source>
</evidence>
<name>A0A1R3KU07_COCAP</name>
<feature type="non-terminal residue" evidence="1">
    <location>
        <position position="49"/>
    </location>
</feature>
<proteinExistence type="predicted"/>
<dbReference type="Proteomes" id="UP000188268">
    <property type="component" value="Unassembled WGS sequence"/>
</dbReference>
<protein>
    <submittedName>
        <fullName evidence="1">Uncharacterized protein</fullName>
    </submittedName>
</protein>
<organism evidence="1 2">
    <name type="scientific">Corchorus capsularis</name>
    <name type="common">Jute</name>
    <dbReference type="NCBI Taxonomy" id="210143"/>
    <lineage>
        <taxon>Eukaryota</taxon>
        <taxon>Viridiplantae</taxon>
        <taxon>Streptophyta</taxon>
        <taxon>Embryophyta</taxon>
        <taxon>Tracheophyta</taxon>
        <taxon>Spermatophyta</taxon>
        <taxon>Magnoliopsida</taxon>
        <taxon>eudicotyledons</taxon>
        <taxon>Gunneridae</taxon>
        <taxon>Pentapetalae</taxon>
        <taxon>rosids</taxon>
        <taxon>malvids</taxon>
        <taxon>Malvales</taxon>
        <taxon>Malvaceae</taxon>
        <taxon>Grewioideae</taxon>
        <taxon>Apeibeae</taxon>
        <taxon>Corchorus</taxon>
    </lineage>
</organism>
<reference evidence="1 2" key="1">
    <citation type="submission" date="2013-09" db="EMBL/GenBank/DDBJ databases">
        <title>Corchorus capsularis genome sequencing.</title>
        <authorList>
            <person name="Alam M."/>
            <person name="Haque M.S."/>
            <person name="Islam M.S."/>
            <person name="Emdad E.M."/>
            <person name="Islam M.M."/>
            <person name="Ahmed B."/>
            <person name="Halim A."/>
            <person name="Hossen Q.M.M."/>
            <person name="Hossain M.Z."/>
            <person name="Ahmed R."/>
            <person name="Khan M.M."/>
            <person name="Islam R."/>
            <person name="Rashid M.M."/>
            <person name="Khan S.A."/>
            <person name="Rahman M.S."/>
            <person name="Alam M."/>
        </authorList>
    </citation>
    <scope>NUCLEOTIDE SEQUENCE [LARGE SCALE GENOMIC DNA]</scope>
    <source>
        <strain evidence="2">cv. CVL-1</strain>
        <tissue evidence="1">Whole seedling</tissue>
    </source>
</reference>
<evidence type="ECO:0000313" key="2">
    <source>
        <dbReference type="Proteomes" id="UP000188268"/>
    </source>
</evidence>
<accession>A0A1R3KU07</accession>
<keyword evidence="2" id="KW-1185">Reference proteome</keyword>
<comment type="caution">
    <text evidence="1">The sequence shown here is derived from an EMBL/GenBank/DDBJ whole genome shotgun (WGS) entry which is preliminary data.</text>
</comment>
<dbReference type="Gramene" id="OMP10546">
    <property type="protein sequence ID" value="OMP10546"/>
    <property type="gene ID" value="CCACVL1_00879"/>
</dbReference>
<dbReference type="EMBL" id="AWWV01002231">
    <property type="protein sequence ID" value="OMP10546.1"/>
    <property type="molecule type" value="Genomic_DNA"/>
</dbReference>
<sequence length="49" mass="5659">MASSINFPAENWHCRARGAFQGRSALQLQRSSERILHPFNAFGHHRPDR</sequence>
<gene>
    <name evidence="1" type="ORF">CCACVL1_00879</name>
</gene>
<dbReference type="AlphaFoldDB" id="A0A1R3KU07"/>